<name>A0AA38XM25_9EURO</name>
<keyword evidence="3" id="KW-0238">DNA-binding</keyword>
<evidence type="ECO:0000256" key="1">
    <source>
        <dbReference type="ARBA" id="ARBA00004123"/>
    </source>
</evidence>
<accession>A0AA38XM25</accession>
<evidence type="ECO:0000256" key="5">
    <source>
        <dbReference type="ARBA" id="ARBA00023242"/>
    </source>
</evidence>
<sequence length="659" mass="73298">MEGLLRPPISAPAQTLSIADGSSPASRGSRTSLGSRTRKDALEAVEAYTSTHAVDSRRSSSGLFETANTCSDAESYEAPDDATTRGLVSPADAEELFNRFVSHYMPEFPLVVFPAGTTSEDIRASKPTLFLAVIAAASGSSNQSLFRALNVDLLKEFAQKIMISSLKDLELVQAMLVMAAWYFPPDRFEDLKHYQYIHMAATMAMDIGLGEVLSANAPSTDKTQALSHGSPASVVEADAVEVGRYRTILSCYLLCAGVSMSMDRENMLKFTPFMNRSLSYLRDSPYAATTDKKLTAWVDLQHLSEEVADAFRRDRTDAVSLENPQVRIEVEQMSQNFERWWESVDKNILDDSILIAYHYNKARIYEVILYGDCKLEDLRPPFLIRSRRNITAHQRALTPAYTRTMFNLIQETQRCIGTFLGMGIEAVRSAPVMHYIRCFYCLTVLLNLRVLCDSPNNDLNKILEAETLQIEDILLKWQNVCARAAGPQNCRSPAKFGHILANIQHWLEGETSGEGGEDLRPLTLLNAKQPGVSSQPEQRLPGTFTSPTQDQRSLGKSNNLAPIPDTEVVVDWTYPASVQVTDDISAMGWNQPYHLLAAANTTDTSEWSDQSAFGSFVPMELDQSAIAFFEAMGNDVAHSFVPTSFHYNENDPFDSIMYQ</sequence>
<dbReference type="InterPro" id="IPR051089">
    <property type="entry name" value="prtT"/>
</dbReference>
<dbReference type="PANTHER" id="PTHR31845:SF39">
    <property type="entry name" value="TRANSCRIPTION FACTOR PBCR-RELATED"/>
    <property type="match status" value="1"/>
</dbReference>
<protein>
    <recommendedName>
        <fullName evidence="9">Transcription factor domain-containing protein</fullName>
    </recommendedName>
</protein>
<evidence type="ECO:0000256" key="3">
    <source>
        <dbReference type="ARBA" id="ARBA00023125"/>
    </source>
</evidence>
<keyword evidence="2" id="KW-0805">Transcription regulation</keyword>
<dbReference type="Proteomes" id="UP001172673">
    <property type="component" value="Unassembled WGS sequence"/>
</dbReference>
<organism evidence="7 8">
    <name type="scientific">Cladophialophora chaetospira</name>
    <dbReference type="NCBI Taxonomy" id="386627"/>
    <lineage>
        <taxon>Eukaryota</taxon>
        <taxon>Fungi</taxon>
        <taxon>Dikarya</taxon>
        <taxon>Ascomycota</taxon>
        <taxon>Pezizomycotina</taxon>
        <taxon>Eurotiomycetes</taxon>
        <taxon>Chaetothyriomycetidae</taxon>
        <taxon>Chaetothyriales</taxon>
        <taxon>Herpotrichiellaceae</taxon>
        <taxon>Cladophialophora</taxon>
    </lineage>
</organism>
<evidence type="ECO:0008006" key="9">
    <source>
        <dbReference type="Google" id="ProtNLM"/>
    </source>
</evidence>
<dbReference type="EMBL" id="JAPDRK010000002">
    <property type="protein sequence ID" value="KAJ9615463.1"/>
    <property type="molecule type" value="Genomic_DNA"/>
</dbReference>
<dbReference type="AlphaFoldDB" id="A0AA38XM25"/>
<evidence type="ECO:0000313" key="7">
    <source>
        <dbReference type="EMBL" id="KAJ9615463.1"/>
    </source>
</evidence>
<feature type="region of interest" description="Disordered" evidence="6">
    <location>
        <begin position="529"/>
        <end position="560"/>
    </location>
</feature>
<dbReference type="PANTHER" id="PTHR31845">
    <property type="entry name" value="FINGER DOMAIN PROTEIN, PUTATIVE-RELATED"/>
    <property type="match status" value="1"/>
</dbReference>
<gene>
    <name evidence="7" type="ORF">H2200_001538</name>
</gene>
<comment type="subcellular location">
    <subcellularLocation>
        <location evidence="1">Nucleus</location>
    </subcellularLocation>
</comment>
<keyword evidence="8" id="KW-1185">Reference proteome</keyword>
<keyword evidence="4" id="KW-0804">Transcription</keyword>
<evidence type="ECO:0000256" key="4">
    <source>
        <dbReference type="ARBA" id="ARBA00023163"/>
    </source>
</evidence>
<dbReference type="GO" id="GO:0000981">
    <property type="term" value="F:DNA-binding transcription factor activity, RNA polymerase II-specific"/>
    <property type="evidence" value="ECO:0007669"/>
    <property type="project" value="TreeGrafter"/>
</dbReference>
<dbReference type="CDD" id="cd12148">
    <property type="entry name" value="fungal_TF_MHR"/>
    <property type="match status" value="1"/>
</dbReference>
<reference evidence="7" key="1">
    <citation type="submission" date="2022-10" db="EMBL/GenBank/DDBJ databases">
        <title>Culturing micro-colonial fungi from biological soil crusts in the Mojave desert and describing Neophaeococcomyces mojavensis, and introducing the new genera and species Taxawa tesnikishii.</title>
        <authorList>
            <person name="Kurbessoian T."/>
            <person name="Stajich J.E."/>
        </authorList>
    </citation>
    <scope>NUCLEOTIDE SEQUENCE</scope>
    <source>
        <strain evidence="7">TK_41</strain>
    </source>
</reference>
<feature type="compositionally biased region" description="Polar residues" evidence="6">
    <location>
        <begin position="531"/>
        <end position="560"/>
    </location>
</feature>
<dbReference type="GO" id="GO:0000976">
    <property type="term" value="F:transcription cis-regulatory region binding"/>
    <property type="evidence" value="ECO:0007669"/>
    <property type="project" value="TreeGrafter"/>
</dbReference>
<proteinExistence type="predicted"/>
<evidence type="ECO:0000256" key="2">
    <source>
        <dbReference type="ARBA" id="ARBA00023015"/>
    </source>
</evidence>
<evidence type="ECO:0000256" key="6">
    <source>
        <dbReference type="SAM" id="MobiDB-lite"/>
    </source>
</evidence>
<dbReference type="GO" id="GO:0005634">
    <property type="term" value="C:nucleus"/>
    <property type="evidence" value="ECO:0007669"/>
    <property type="project" value="UniProtKB-SubCell"/>
</dbReference>
<keyword evidence="5" id="KW-0539">Nucleus</keyword>
<feature type="region of interest" description="Disordered" evidence="6">
    <location>
        <begin position="1"/>
        <end position="38"/>
    </location>
</feature>
<evidence type="ECO:0000313" key="8">
    <source>
        <dbReference type="Proteomes" id="UP001172673"/>
    </source>
</evidence>
<feature type="compositionally biased region" description="Low complexity" evidence="6">
    <location>
        <begin position="26"/>
        <end position="35"/>
    </location>
</feature>
<comment type="caution">
    <text evidence="7">The sequence shown here is derived from an EMBL/GenBank/DDBJ whole genome shotgun (WGS) entry which is preliminary data.</text>
</comment>